<dbReference type="OrthoDB" id="10438519at2759"/>
<dbReference type="EMBL" id="SMOL01000559">
    <property type="protein sequence ID" value="KAB2605965.1"/>
    <property type="molecule type" value="Genomic_DNA"/>
</dbReference>
<evidence type="ECO:0000259" key="8">
    <source>
        <dbReference type="Pfam" id="PF14369"/>
    </source>
</evidence>
<proteinExistence type="predicted"/>
<comment type="catalytic activity">
    <reaction evidence="1">
        <text>S-ubiquitinyl-[E2 ubiquitin-conjugating enzyme]-L-cysteine + [acceptor protein]-L-lysine = [E2 ubiquitin-conjugating enzyme]-L-cysteine + N(6)-ubiquitinyl-[acceptor protein]-L-lysine.</text>
        <dbReference type="EC" id="2.3.2.27"/>
    </reaction>
</comment>
<keyword evidence="10" id="KW-1185">Reference proteome</keyword>
<keyword evidence="6" id="KW-0833">Ubl conjugation pathway</keyword>
<evidence type="ECO:0000256" key="4">
    <source>
        <dbReference type="ARBA" id="ARBA00022723"/>
    </source>
</evidence>
<evidence type="ECO:0000256" key="3">
    <source>
        <dbReference type="ARBA" id="ARBA00022679"/>
    </source>
</evidence>
<keyword evidence="3" id="KW-0808">Transferase</keyword>
<comment type="caution">
    <text evidence="9">The sequence shown here is derived from an EMBL/GenBank/DDBJ whole genome shotgun (WGS) entry which is preliminary data.</text>
</comment>
<protein>
    <recommendedName>
        <fullName evidence="2">RING-type E3 ubiquitin transferase</fullName>
        <ecNumber evidence="2">2.3.2.27</ecNumber>
    </recommendedName>
</protein>
<dbReference type="Proteomes" id="UP000327157">
    <property type="component" value="Chromosome 11"/>
</dbReference>
<dbReference type="InterPro" id="IPR039525">
    <property type="entry name" value="RNF126-like_zinc-ribbon"/>
</dbReference>
<evidence type="ECO:0000256" key="7">
    <source>
        <dbReference type="ARBA" id="ARBA00022833"/>
    </source>
</evidence>
<evidence type="ECO:0000256" key="6">
    <source>
        <dbReference type="ARBA" id="ARBA00022786"/>
    </source>
</evidence>
<evidence type="ECO:0000256" key="1">
    <source>
        <dbReference type="ARBA" id="ARBA00000900"/>
    </source>
</evidence>
<gene>
    <name evidence="9" type="ORF">D8674_005682</name>
</gene>
<evidence type="ECO:0000256" key="2">
    <source>
        <dbReference type="ARBA" id="ARBA00012483"/>
    </source>
</evidence>
<keyword evidence="7" id="KW-0862">Zinc</keyword>
<evidence type="ECO:0000313" key="10">
    <source>
        <dbReference type="Proteomes" id="UP000327157"/>
    </source>
</evidence>
<reference evidence="9 10" key="1">
    <citation type="submission" date="2019-09" db="EMBL/GenBank/DDBJ databases">
        <authorList>
            <person name="Ou C."/>
        </authorList>
    </citation>
    <scope>NUCLEOTIDE SEQUENCE [LARGE SCALE GENOMIC DNA]</scope>
    <source>
        <strain evidence="9">S2</strain>
        <tissue evidence="9">Leaf</tissue>
    </source>
</reference>
<evidence type="ECO:0000313" key="9">
    <source>
        <dbReference type="EMBL" id="KAB2605965.1"/>
    </source>
</evidence>
<reference evidence="9 10" key="3">
    <citation type="submission" date="2019-11" db="EMBL/GenBank/DDBJ databases">
        <title>A de novo genome assembly of a pear dwarfing rootstock.</title>
        <authorList>
            <person name="Wang F."/>
            <person name="Wang J."/>
            <person name="Li S."/>
            <person name="Zhang Y."/>
            <person name="Fang M."/>
            <person name="Ma L."/>
            <person name="Zhao Y."/>
            <person name="Jiang S."/>
        </authorList>
    </citation>
    <scope>NUCLEOTIDE SEQUENCE [LARGE SCALE GENOMIC DNA]</scope>
    <source>
        <strain evidence="9">S2</strain>
        <tissue evidence="9">Leaf</tissue>
    </source>
</reference>
<dbReference type="Pfam" id="PF14369">
    <property type="entry name" value="Zn_ribbon_19"/>
    <property type="match status" value="1"/>
</dbReference>
<dbReference type="AlphaFoldDB" id="A0A5N5FS66"/>
<feature type="domain" description="E3 ubiquitin-protein ligase RNF126-like zinc-ribbon" evidence="8">
    <location>
        <begin position="62"/>
        <end position="89"/>
    </location>
</feature>
<dbReference type="GO" id="GO:0008270">
    <property type="term" value="F:zinc ion binding"/>
    <property type="evidence" value="ECO:0007669"/>
    <property type="project" value="UniProtKB-KW"/>
</dbReference>
<name>A0A5N5FS66_9ROSA</name>
<evidence type="ECO:0000256" key="5">
    <source>
        <dbReference type="ARBA" id="ARBA00022771"/>
    </source>
</evidence>
<accession>A0A5N5FS66</accession>
<reference evidence="10" key="2">
    <citation type="submission" date="2019-10" db="EMBL/GenBank/DDBJ databases">
        <title>A de novo genome assembly of a pear dwarfing rootstock.</title>
        <authorList>
            <person name="Wang F."/>
            <person name="Wang J."/>
            <person name="Li S."/>
            <person name="Zhang Y."/>
            <person name="Fang M."/>
            <person name="Ma L."/>
            <person name="Zhao Y."/>
            <person name="Jiang S."/>
        </authorList>
    </citation>
    <scope>NUCLEOTIDE SEQUENCE [LARGE SCALE GENOMIC DNA]</scope>
</reference>
<keyword evidence="4" id="KW-0479">Metal-binding</keyword>
<sequence length="127" mass="13893">MEMEMESYLKDSNVGDGVVIGGLATPTDTANYELAAQSIYGCAAKGSWEMNEINTTEQAIPTRYYCYRCRHAVTVHVEMKCPFCQGGFIQPCEGVYLAMPSESEHSESGSDGESTTVIYPLIKLSLS</sequence>
<organism evidence="9 10">
    <name type="scientific">Pyrus ussuriensis x Pyrus communis</name>
    <dbReference type="NCBI Taxonomy" id="2448454"/>
    <lineage>
        <taxon>Eukaryota</taxon>
        <taxon>Viridiplantae</taxon>
        <taxon>Streptophyta</taxon>
        <taxon>Embryophyta</taxon>
        <taxon>Tracheophyta</taxon>
        <taxon>Spermatophyta</taxon>
        <taxon>Magnoliopsida</taxon>
        <taxon>eudicotyledons</taxon>
        <taxon>Gunneridae</taxon>
        <taxon>Pentapetalae</taxon>
        <taxon>rosids</taxon>
        <taxon>fabids</taxon>
        <taxon>Rosales</taxon>
        <taxon>Rosaceae</taxon>
        <taxon>Amygdaloideae</taxon>
        <taxon>Maleae</taxon>
        <taxon>Pyrus</taxon>
    </lineage>
</organism>
<dbReference type="EC" id="2.3.2.27" evidence="2"/>
<keyword evidence="5" id="KW-0863">Zinc-finger</keyword>
<dbReference type="GO" id="GO:0061630">
    <property type="term" value="F:ubiquitin protein ligase activity"/>
    <property type="evidence" value="ECO:0007669"/>
    <property type="project" value="UniProtKB-EC"/>
</dbReference>